<dbReference type="InterPro" id="IPR029032">
    <property type="entry name" value="AhpD-like"/>
</dbReference>
<dbReference type="GO" id="GO:0051920">
    <property type="term" value="F:peroxiredoxin activity"/>
    <property type="evidence" value="ECO:0007669"/>
    <property type="project" value="InterPro"/>
</dbReference>
<dbReference type="EMBL" id="JAAGWH010000063">
    <property type="protein sequence ID" value="NEK96387.1"/>
    <property type="molecule type" value="Genomic_DNA"/>
</dbReference>
<dbReference type="Proteomes" id="UP000471152">
    <property type="component" value="Unassembled WGS sequence"/>
</dbReference>
<dbReference type="InterPro" id="IPR003779">
    <property type="entry name" value="CMD-like"/>
</dbReference>
<keyword evidence="4" id="KW-1185">Reference proteome</keyword>
<evidence type="ECO:0000313" key="3">
    <source>
        <dbReference type="EMBL" id="NEN53287.1"/>
    </source>
</evidence>
<evidence type="ECO:0000313" key="4">
    <source>
        <dbReference type="Proteomes" id="UP000468828"/>
    </source>
</evidence>
<feature type="domain" description="Carboxymuconolactone decarboxylase-like" evidence="1">
    <location>
        <begin position="7"/>
        <end position="90"/>
    </location>
</feature>
<name>A0A6P0EYY6_9ACTN</name>
<organism evidence="2 4">
    <name type="scientific">Modestobacter muralis</name>
    <dbReference type="NCBI Taxonomy" id="1608614"/>
    <lineage>
        <taxon>Bacteria</taxon>
        <taxon>Bacillati</taxon>
        <taxon>Actinomycetota</taxon>
        <taxon>Actinomycetes</taxon>
        <taxon>Geodermatophilales</taxon>
        <taxon>Geodermatophilaceae</taxon>
        <taxon>Modestobacter</taxon>
    </lineage>
</organism>
<gene>
    <name evidence="3" type="ORF">G3R41_20495</name>
    <name evidence="2" type="ORF">GCU67_19780</name>
</gene>
<dbReference type="InterPro" id="IPR052512">
    <property type="entry name" value="4CMD/NDH-1_regulator"/>
</dbReference>
<dbReference type="EMBL" id="JAAGWB010000066">
    <property type="protein sequence ID" value="NEN53287.1"/>
    <property type="molecule type" value="Genomic_DNA"/>
</dbReference>
<comment type="caution">
    <text evidence="2">The sequence shown here is derived from an EMBL/GenBank/DDBJ whole genome shotgun (WGS) entry which is preliminary data.</text>
</comment>
<protein>
    <submittedName>
        <fullName evidence="2">Carboxymuconolactone decarboxylase family protein</fullName>
    </submittedName>
</protein>
<dbReference type="AlphaFoldDB" id="A0A6P0EYY6"/>
<proteinExistence type="predicted"/>
<dbReference type="Proteomes" id="UP000468828">
    <property type="component" value="Unassembled WGS sequence"/>
</dbReference>
<reference evidence="3 5" key="2">
    <citation type="submission" date="2020-02" db="EMBL/GenBank/DDBJ databases">
        <title>The WGS of Modestobacter muralis DSM 100205.</title>
        <authorList>
            <person name="Jiang Z."/>
        </authorList>
    </citation>
    <scope>NUCLEOTIDE SEQUENCE [LARGE SCALE GENOMIC DNA]</scope>
    <source>
        <strain evidence="3 5">DSM 100205</strain>
    </source>
</reference>
<dbReference type="SUPFAM" id="SSF69118">
    <property type="entry name" value="AhpD-like"/>
    <property type="match status" value="1"/>
</dbReference>
<dbReference type="Gene3D" id="1.20.1290.10">
    <property type="entry name" value="AhpD-like"/>
    <property type="match status" value="1"/>
</dbReference>
<reference evidence="2 4" key="1">
    <citation type="submission" date="2020-01" db="EMBL/GenBank/DDBJ databases">
        <title>the WGS Modestobacter muralis CPCC 204518.</title>
        <authorList>
            <person name="Jiang Z."/>
        </authorList>
    </citation>
    <scope>NUCLEOTIDE SEQUENCE [LARGE SCALE GENOMIC DNA]</scope>
    <source>
        <strain evidence="2 4">DSM 100205</strain>
    </source>
</reference>
<dbReference type="PANTHER" id="PTHR33570:SF9">
    <property type="entry name" value="BLL4600 PROTEIN"/>
    <property type="match status" value="1"/>
</dbReference>
<evidence type="ECO:0000313" key="2">
    <source>
        <dbReference type="EMBL" id="NEK96387.1"/>
    </source>
</evidence>
<evidence type="ECO:0000313" key="5">
    <source>
        <dbReference type="Proteomes" id="UP000471152"/>
    </source>
</evidence>
<dbReference type="PANTHER" id="PTHR33570">
    <property type="entry name" value="4-CARBOXYMUCONOLACTONE DECARBOXYLASE FAMILY PROTEIN"/>
    <property type="match status" value="1"/>
</dbReference>
<accession>A0A6P0EYY6</accession>
<evidence type="ECO:0000259" key="1">
    <source>
        <dbReference type="Pfam" id="PF02627"/>
    </source>
</evidence>
<sequence length="95" mass="10251">MLGDFAPKLVDLTDDVLFGDVWKRPELAPRDRSLVTITALVVGGNVEQLPFHLALGRDNGLTEAEIVEAITHLAFYTGWPKAMSAIGAAKQTFAA</sequence>
<dbReference type="Pfam" id="PF02627">
    <property type="entry name" value="CMD"/>
    <property type="match status" value="1"/>
</dbReference>